<evidence type="ECO:0000256" key="1">
    <source>
        <dbReference type="ARBA" id="ARBA00023002"/>
    </source>
</evidence>
<dbReference type="SUPFAM" id="SSF51735">
    <property type="entry name" value="NAD(P)-binding Rossmann-fold domains"/>
    <property type="match status" value="1"/>
</dbReference>
<dbReference type="Proteomes" id="UP000469011">
    <property type="component" value="Unassembled WGS sequence"/>
</dbReference>
<organism evidence="3 4">
    <name type="scientific">Jiella pacifica</name>
    <dbReference type="NCBI Taxonomy" id="2696469"/>
    <lineage>
        <taxon>Bacteria</taxon>
        <taxon>Pseudomonadati</taxon>
        <taxon>Pseudomonadota</taxon>
        <taxon>Alphaproteobacteria</taxon>
        <taxon>Hyphomicrobiales</taxon>
        <taxon>Aurantimonadaceae</taxon>
        <taxon>Jiella</taxon>
    </lineage>
</organism>
<dbReference type="CDD" id="cd05289">
    <property type="entry name" value="MDR_like_2"/>
    <property type="match status" value="1"/>
</dbReference>
<evidence type="ECO:0000313" key="4">
    <source>
        <dbReference type="Proteomes" id="UP000469011"/>
    </source>
</evidence>
<dbReference type="InterPro" id="IPR020843">
    <property type="entry name" value="ER"/>
</dbReference>
<sequence>MKAAIIKEYGDNGVVRIDDVERPRPQTDEVLIRVHAAGVNPVDWKIRDGAGQRLGLTLPICLGGEIAGTVAEIGEGVSALSVGDAVFGMVKSGGFAEYVVAKVSGVVAKPASLDFVEAAAVPLGGLTAWQAMFDMAGLASGQQLLVTNSSGGVGSLAVQLAKAKGAHVTGMASSGNEDFVRSLGVDAFIDYTRQPFEQVARDMDVVFDTVGGDTFQRAFQTLRKGGFLTTATAFPQNEAAQYGVGVGRVFCTPNTEQLKAICELVNAGKVRPFVSTVLPLSQVREALALSASGRTRGKIVLRIAE</sequence>
<dbReference type="SUPFAM" id="SSF50129">
    <property type="entry name" value="GroES-like"/>
    <property type="match status" value="1"/>
</dbReference>
<dbReference type="InterPro" id="IPR002364">
    <property type="entry name" value="Quin_OxRdtase/zeta-crystal_CS"/>
</dbReference>
<dbReference type="AlphaFoldDB" id="A0A6N9SYK2"/>
<dbReference type="EMBL" id="JAAAMG010000002">
    <property type="protein sequence ID" value="NDW03412.1"/>
    <property type="molecule type" value="Genomic_DNA"/>
</dbReference>
<dbReference type="Pfam" id="PF13602">
    <property type="entry name" value="ADH_zinc_N_2"/>
    <property type="match status" value="1"/>
</dbReference>
<dbReference type="PANTHER" id="PTHR11695:SF294">
    <property type="entry name" value="RETICULON-4-INTERACTING PROTEIN 1, MITOCHONDRIAL"/>
    <property type="match status" value="1"/>
</dbReference>
<dbReference type="Gene3D" id="3.40.50.720">
    <property type="entry name" value="NAD(P)-binding Rossmann-like Domain"/>
    <property type="match status" value="1"/>
</dbReference>
<dbReference type="SMART" id="SM00829">
    <property type="entry name" value="PKS_ER"/>
    <property type="match status" value="1"/>
</dbReference>
<name>A0A6N9SYK2_9HYPH</name>
<protein>
    <submittedName>
        <fullName evidence="3">Zinc-binding dehydrogenase</fullName>
    </submittedName>
</protein>
<dbReference type="InterPro" id="IPR050700">
    <property type="entry name" value="YIM1/Zinc_Alcohol_DH_Fams"/>
</dbReference>
<keyword evidence="4" id="KW-1185">Reference proteome</keyword>
<dbReference type="GO" id="GO:0008270">
    <property type="term" value="F:zinc ion binding"/>
    <property type="evidence" value="ECO:0007669"/>
    <property type="project" value="InterPro"/>
</dbReference>
<gene>
    <name evidence="3" type="ORF">GTK09_03135</name>
</gene>
<dbReference type="GO" id="GO:0016491">
    <property type="term" value="F:oxidoreductase activity"/>
    <property type="evidence" value="ECO:0007669"/>
    <property type="project" value="UniProtKB-KW"/>
</dbReference>
<accession>A0A6N9SYK2</accession>
<dbReference type="Gene3D" id="3.90.180.10">
    <property type="entry name" value="Medium-chain alcohol dehydrogenases, catalytic domain"/>
    <property type="match status" value="1"/>
</dbReference>
<proteinExistence type="predicted"/>
<evidence type="ECO:0000313" key="3">
    <source>
        <dbReference type="EMBL" id="NDW03412.1"/>
    </source>
</evidence>
<keyword evidence="1" id="KW-0560">Oxidoreductase</keyword>
<comment type="caution">
    <text evidence="3">The sequence shown here is derived from an EMBL/GenBank/DDBJ whole genome shotgun (WGS) entry which is preliminary data.</text>
</comment>
<dbReference type="InterPro" id="IPR036291">
    <property type="entry name" value="NAD(P)-bd_dom_sf"/>
</dbReference>
<dbReference type="PANTHER" id="PTHR11695">
    <property type="entry name" value="ALCOHOL DEHYDROGENASE RELATED"/>
    <property type="match status" value="1"/>
</dbReference>
<dbReference type="PROSITE" id="PS01162">
    <property type="entry name" value="QOR_ZETA_CRYSTAL"/>
    <property type="match status" value="1"/>
</dbReference>
<evidence type="ECO:0000259" key="2">
    <source>
        <dbReference type="SMART" id="SM00829"/>
    </source>
</evidence>
<feature type="domain" description="Enoyl reductase (ER)" evidence="2">
    <location>
        <begin position="10"/>
        <end position="301"/>
    </location>
</feature>
<dbReference type="InterPro" id="IPR013154">
    <property type="entry name" value="ADH-like_N"/>
</dbReference>
<dbReference type="InterPro" id="IPR011032">
    <property type="entry name" value="GroES-like_sf"/>
</dbReference>
<dbReference type="Pfam" id="PF08240">
    <property type="entry name" value="ADH_N"/>
    <property type="match status" value="1"/>
</dbReference>
<reference evidence="3 4" key="1">
    <citation type="submission" date="2020-01" db="EMBL/GenBank/DDBJ databases">
        <title>Jiella pacifica sp. nov.</title>
        <authorList>
            <person name="Xue Z."/>
            <person name="Zhu S."/>
            <person name="Chen J."/>
            <person name="Yang J."/>
        </authorList>
    </citation>
    <scope>NUCLEOTIDE SEQUENCE [LARGE SCALE GENOMIC DNA]</scope>
    <source>
        <strain evidence="3 4">40Bstr34</strain>
    </source>
</reference>